<evidence type="ECO:0008006" key="5">
    <source>
        <dbReference type="Google" id="ProtNLM"/>
    </source>
</evidence>
<keyword evidence="1" id="KW-1133">Transmembrane helix</keyword>
<keyword evidence="1" id="KW-0812">Transmembrane</keyword>
<accession>A0A3N4ILF2</accession>
<gene>
    <name evidence="3" type="ORF">BJ508DRAFT_321292</name>
</gene>
<evidence type="ECO:0000256" key="1">
    <source>
        <dbReference type="SAM" id="Phobius"/>
    </source>
</evidence>
<feature type="chain" id="PRO_5018118928" description="Ubiquitin 3 binding protein But2 C-terminal domain-containing protein" evidence="2">
    <location>
        <begin position="17"/>
        <end position="219"/>
    </location>
</feature>
<dbReference type="AlphaFoldDB" id="A0A3N4ILF2"/>
<keyword evidence="2" id="KW-0732">Signal</keyword>
<feature type="signal peptide" evidence="2">
    <location>
        <begin position="1"/>
        <end position="16"/>
    </location>
</feature>
<proteinExistence type="predicted"/>
<name>A0A3N4ILF2_ASCIM</name>
<evidence type="ECO:0000256" key="2">
    <source>
        <dbReference type="SAM" id="SignalP"/>
    </source>
</evidence>
<dbReference type="Proteomes" id="UP000275078">
    <property type="component" value="Unassembled WGS sequence"/>
</dbReference>
<reference evidence="3 4" key="1">
    <citation type="journal article" date="2018" name="Nat. Ecol. Evol.">
        <title>Pezizomycetes genomes reveal the molecular basis of ectomycorrhizal truffle lifestyle.</title>
        <authorList>
            <person name="Murat C."/>
            <person name="Payen T."/>
            <person name="Noel B."/>
            <person name="Kuo A."/>
            <person name="Morin E."/>
            <person name="Chen J."/>
            <person name="Kohler A."/>
            <person name="Krizsan K."/>
            <person name="Balestrini R."/>
            <person name="Da Silva C."/>
            <person name="Montanini B."/>
            <person name="Hainaut M."/>
            <person name="Levati E."/>
            <person name="Barry K.W."/>
            <person name="Belfiori B."/>
            <person name="Cichocki N."/>
            <person name="Clum A."/>
            <person name="Dockter R.B."/>
            <person name="Fauchery L."/>
            <person name="Guy J."/>
            <person name="Iotti M."/>
            <person name="Le Tacon F."/>
            <person name="Lindquist E.A."/>
            <person name="Lipzen A."/>
            <person name="Malagnac F."/>
            <person name="Mello A."/>
            <person name="Molinier V."/>
            <person name="Miyauchi S."/>
            <person name="Poulain J."/>
            <person name="Riccioni C."/>
            <person name="Rubini A."/>
            <person name="Sitrit Y."/>
            <person name="Splivallo R."/>
            <person name="Traeger S."/>
            <person name="Wang M."/>
            <person name="Zifcakova L."/>
            <person name="Wipf D."/>
            <person name="Zambonelli A."/>
            <person name="Paolocci F."/>
            <person name="Nowrousian M."/>
            <person name="Ottonello S."/>
            <person name="Baldrian P."/>
            <person name="Spatafora J.W."/>
            <person name="Henrissat B."/>
            <person name="Nagy L.G."/>
            <person name="Aury J.M."/>
            <person name="Wincker P."/>
            <person name="Grigoriev I.V."/>
            <person name="Bonfante P."/>
            <person name="Martin F.M."/>
        </authorList>
    </citation>
    <scope>NUCLEOTIDE SEQUENCE [LARGE SCALE GENOMIC DNA]</scope>
    <source>
        <strain evidence="3 4">RN42</strain>
    </source>
</reference>
<dbReference type="EMBL" id="ML119648">
    <property type="protein sequence ID" value="RPA86699.1"/>
    <property type="molecule type" value="Genomic_DNA"/>
</dbReference>
<protein>
    <recommendedName>
        <fullName evidence="5">Ubiquitin 3 binding protein But2 C-terminal domain-containing protein</fullName>
    </recommendedName>
</protein>
<feature type="transmembrane region" description="Helical" evidence="1">
    <location>
        <begin position="199"/>
        <end position="216"/>
    </location>
</feature>
<keyword evidence="1" id="KW-0472">Membrane</keyword>
<evidence type="ECO:0000313" key="3">
    <source>
        <dbReference type="EMBL" id="RPA86699.1"/>
    </source>
</evidence>
<sequence>MLFGLLLLSFLSAIHASTTINTILQGVTQEPKAGFEFEISPAAYPYRPGVLLFDMPASATGKQCRLHLGPTALYGQVQLHSVSINQRTSQAYRDQHVATFLFMHTGDPRMVYFDYQEQWIFWTCREETRAYEFDRKGPDWFGMVGLRIMVSKRTPGERVQEDELDGEVDAGCESGYDDERVRCEVEMEQEGVATLGRPILAGAIAVALLTAVLVMVQGP</sequence>
<organism evidence="3 4">
    <name type="scientific">Ascobolus immersus RN42</name>
    <dbReference type="NCBI Taxonomy" id="1160509"/>
    <lineage>
        <taxon>Eukaryota</taxon>
        <taxon>Fungi</taxon>
        <taxon>Dikarya</taxon>
        <taxon>Ascomycota</taxon>
        <taxon>Pezizomycotina</taxon>
        <taxon>Pezizomycetes</taxon>
        <taxon>Pezizales</taxon>
        <taxon>Ascobolaceae</taxon>
        <taxon>Ascobolus</taxon>
    </lineage>
</organism>
<evidence type="ECO:0000313" key="4">
    <source>
        <dbReference type="Proteomes" id="UP000275078"/>
    </source>
</evidence>
<keyword evidence="4" id="KW-1185">Reference proteome</keyword>